<feature type="domain" description="PH" evidence="3">
    <location>
        <begin position="911"/>
        <end position="1053"/>
    </location>
</feature>
<feature type="compositionally biased region" description="Polar residues" evidence="1">
    <location>
        <begin position="1488"/>
        <end position="1504"/>
    </location>
</feature>
<name>A0A8E2JBD1_9PEZI</name>
<evidence type="ECO:0008006" key="7">
    <source>
        <dbReference type="Google" id="ProtNLM"/>
    </source>
</evidence>
<feature type="compositionally biased region" description="Polar residues" evidence="1">
    <location>
        <begin position="1254"/>
        <end position="1264"/>
    </location>
</feature>
<feature type="compositionally biased region" description="Polar residues" evidence="1">
    <location>
        <begin position="1"/>
        <end position="11"/>
    </location>
</feature>
<feature type="region of interest" description="Disordered" evidence="1">
    <location>
        <begin position="1802"/>
        <end position="1821"/>
    </location>
</feature>
<evidence type="ECO:0000313" key="6">
    <source>
        <dbReference type="Proteomes" id="UP000250266"/>
    </source>
</evidence>
<feature type="compositionally biased region" description="Basic residues" evidence="1">
    <location>
        <begin position="513"/>
        <end position="527"/>
    </location>
</feature>
<gene>
    <name evidence="5" type="ORF">K432DRAFT_336215</name>
</gene>
<evidence type="ECO:0000259" key="4">
    <source>
        <dbReference type="Pfam" id="PF24345"/>
    </source>
</evidence>
<feature type="compositionally biased region" description="Low complexity" evidence="1">
    <location>
        <begin position="1065"/>
        <end position="1088"/>
    </location>
</feature>
<evidence type="ECO:0000313" key="5">
    <source>
        <dbReference type="EMBL" id="OCK76157.1"/>
    </source>
</evidence>
<feature type="compositionally biased region" description="Polar residues" evidence="1">
    <location>
        <begin position="1159"/>
        <end position="1175"/>
    </location>
</feature>
<feature type="region of interest" description="Disordered" evidence="1">
    <location>
        <begin position="1734"/>
        <end position="1773"/>
    </location>
</feature>
<reference evidence="5 6" key="1">
    <citation type="journal article" date="2016" name="Nat. Commun.">
        <title>Ectomycorrhizal ecology is imprinted in the genome of the dominant symbiotic fungus Cenococcum geophilum.</title>
        <authorList>
            <consortium name="DOE Joint Genome Institute"/>
            <person name="Peter M."/>
            <person name="Kohler A."/>
            <person name="Ohm R.A."/>
            <person name="Kuo A."/>
            <person name="Krutzmann J."/>
            <person name="Morin E."/>
            <person name="Arend M."/>
            <person name="Barry K.W."/>
            <person name="Binder M."/>
            <person name="Choi C."/>
            <person name="Clum A."/>
            <person name="Copeland A."/>
            <person name="Grisel N."/>
            <person name="Haridas S."/>
            <person name="Kipfer T."/>
            <person name="LaButti K."/>
            <person name="Lindquist E."/>
            <person name="Lipzen A."/>
            <person name="Maire R."/>
            <person name="Meier B."/>
            <person name="Mihaltcheva S."/>
            <person name="Molinier V."/>
            <person name="Murat C."/>
            <person name="Poggeler S."/>
            <person name="Quandt C.A."/>
            <person name="Sperisen C."/>
            <person name="Tritt A."/>
            <person name="Tisserant E."/>
            <person name="Crous P.W."/>
            <person name="Henrissat B."/>
            <person name="Nehls U."/>
            <person name="Egli S."/>
            <person name="Spatafora J.W."/>
            <person name="Grigoriev I.V."/>
            <person name="Martin F.M."/>
        </authorList>
    </citation>
    <scope>NUCLEOTIDE SEQUENCE [LARGE SCALE GENOMIC DNA]</scope>
    <source>
        <strain evidence="5 6">CBS 459.81</strain>
    </source>
</reference>
<feature type="region of interest" description="Disordered" evidence="1">
    <location>
        <begin position="602"/>
        <end position="648"/>
    </location>
</feature>
<feature type="domain" description="PH" evidence="4">
    <location>
        <begin position="1512"/>
        <end position="1648"/>
    </location>
</feature>
<feature type="compositionally biased region" description="Low complexity" evidence="1">
    <location>
        <begin position="540"/>
        <end position="556"/>
    </location>
</feature>
<feature type="compositionally biased region" description="Acidic residues" evidence="1">
    <location>
        <begin position="1455"/>
        <end position="1464"/>
    </location>
</feature>
<feature type="compositionally biased region" description="Basic and acidic residues" evidence="1">
    <location>
        <begin position="32"/>
        <end position="41"/>
    </location>
</feature>
<feature type="compositionally biased region" description="Basic and acidic residues" evidence="1">
    <location>
        <begin position="310"/>
        <end position="326"/>
    </location>
</feature>
<organism evidence="5 6">
    <name type="scientific">Lepidopterella palustris CBS 459.81</name>
    <dbReference type="NCBI Taxonomy" id="1314670"/>
    <lineage>
        <taxon>Eukaryota</taxon>
        <taxon>Fungi</taxon>
        <taxon>Dikarya</taxon>
        <taxon>Ascomycota</taxon>
        <taxon>Pezizomycotina</taxon>
        <taxon>Dothideomycetes</taxon>
        <taxon>Pleosporomycetidae</taxon>
        <taxon>Mytilinidiales</taxon>
        <taxon>Argynnaceae</taxon>
        <taxon>Lepidopterella</taxon>
    </lineage>
</organism>
<dbReference type="Pfam" id="PF24344">
    <property type="entry name" value="PH_23"/>
    <property type="match status" value="1"/>
</dbReference>
<feature type="compositionally biased region" description="Polar residues" evidence="1">
    <location>
        <begin position="104"/>
        <end position="113"/>
    </location>
</feature>
<feature type="compositionally biased region" description="Basic residues" evidence="1">
    <location>
        <begin position="336"/>
        <end position="347"/>
    </location>
</feature>
<feature type="region of interest" description="Disordered" evidence="1">
    <location>
        <begin position="67"/>
        <end position="556"/>
    </location>
</feature>
<feature type="compositionally biased region" description="Basic and acidic residues" evidence="1">
    <location>
        <begin position="273"/>
        <end position="291"/>
    </location>
</feature>
<evidence type="ECO:0000259" key="2">
    <source>
        <dbReference type="Pfam" id="PF24340"/>
    </source>
</evidence>
<protein>
    <recommendedName>
        <fullName evidence="7">SRm160/300 splicing coactivator</fullName>
    </recommendedName>
</protein>
<feature type="region of interest" description="Disordered" evidence="1">
    <location>
        <begin position="808"/>
        <end position="827"/>
    </location>
</feature>
<dbReference type="Pfam" id="PF24340">
    <property type="entry name" value="DH_2"/>
    <property type="match status" value="1"/>
</dbReference>
<feature type="compositionally biased region" description="Pro residues" evidence="1">
    <location>
        <begin position="1383"/>
        <end position="1394"/>
    </location>
</feature>
<dbReference type="EMBL" id="KV745238">
    <property type="protein sequence ID" value="OCK76157.1"/>
    <property type="molecule type" value="Genomic_DNA"/>
</dbReference>
<feature type="compositionally biased region" description="Basic and acidic residues" evidence="1">
    <location>
        <begin position="476"/>
        <end position="486"/>
    </location>
</feature>
<feature type="compositionally biased region" description="Basic residues" evidence="1">
    <location>
        <begin position="1299"/>
        <end position="1310"/>
    </location>
</feature>
<feature type="compositionally biased region" description="Polar residues" evidence="1">
    <location>
        <begin position="206"/>
        <end position="221"/>
    </location>
</feature>
<sequence length="1915" mass="208488">MPASPSPQNRRTSARHDKDGSPNKPKPPHAKVTPDKQQSKVKAVDFGKAIGIHEPANIRDKIKKWQTEGGNVITHQDSIGTPSEDEVKPEPSPRPRITPRPKSTEVNLSLKSANKQDKAVEASPENQKIAKKPAHNKLDEDVRIASAPKKRVVSDSHWRKNKSQSPSKTPIKGETPRPEVKPLPKAWVRPAKHVSPLKEKGAAQGETKTAPNLTPKYTANGATAKPKPSGTRRKSRLSSAKNDERPSTGGSGSTSVDKSGDDIVSSPTSPSPVDKKVESRMRGGRGRERSPRAYISVEDQTPVKRRSTRKVREEPAYEKSPEDKSPGLDIPLEYRSHRKRRSGHRRRPAEISPEGSPKDLLYTEKREPRRKSYQKEIPDILDYPEPPGIPETPPRIFGNPVEAWLTSTPDPFADSENWTRRTSKDSISTSELFHPKTKKSVLTESTSAQDETLYDAPERKSSKRKQRGTRNVSLHGDTRDLEDKESSNPSTEPTEVPESSIGDGTPSSSLKRSGARRNSHSPTKGRIKSSPLRDSVPNEDVASTVASTAPSSSVDASTVDFATLPIRSRPDNLAMRRIFPSTGKRLSTIASVETFVTKMQAAPPSGVEGSEFTAPPDGIPEEVDPSESGDKFDPDSLTTVSRRGTSTKGKLASHADLISVLSMPRAGAGSKSIMSARSIRTNRSRLATATVGDLMNELASDEMKYMRELRTLVDGVIPVLLTCVLSKSDSAVAAGLFSRSAQKNDPNVTRPIVEMGVALERLKTLHKRIPMDDPDALLSWAQSAQKIYSDYVKSWRLGFQDVVVNLAPATDDPSSTPSRTSAGDAAAWDEGLPQNEEGYVVNGDGERVDVAFLLKRPLVRLKYLAKTLKGINYIKHSEQAEKMSMVFQNLVIDARKRSNQEQARMEDEAAANIDPTRARDPRSLAPLSGVTIDAARCVKARDYFDMHLPHSSGQEVDCRVELLLRDDAPGRGNAGDLLLCEVDNTGRWLFFPPIQVGRISARNGDLKGEIVVMIRGFHSGGQEWSEVLSLKSNDEQAGFEWVQMLGLSPIPPQLTELKREKSFVSRAPRPTSSHASSSLLSAGTGSTPPMKSRTPSPREVEIPIGERANPTSKKWDYNTPTKSRDRVSLEVSPITPPSGEHSKLKKKSGASPVSPPSPLDSQKWTGSGPRTPTSRPDSRDIDSQDRTPRSLNEAMMLAGEGSPVGLKRTKAKRLSRNPTHSPSAQRASREIILDDEPVPNESKLERKRSKRQRSGQAHTSNLSSVPHDVKGFSVWMPTSEPEYSDESEEEPYQMIPTSKRPKLPQPHRRASSVPSLDLPTIPKLRKLSQPSTPVKEPVRGEYSESSPQLSPKRVPSSAPSKLQKKSPEPINTEIIIPDEDRPPPPPPHRSPSPATPVTLKSSNTPQFTPTLSAFKTRRRSSSPLKHEYEPSTATESSEESGEELLHDDQSVTSESSEDELEDDTPTPLLPIGEDTNFPKVSPPASIYTLPNGTISPSQSASNSPYRAVPHGSGNASKTIASIFSWSDMGKWESLHPDECSIIITPGKIEAYELSAAHSKPLVTDGDEIMTTDAQGPLVGLELTPLVALRRGTALDISIRSPPMAESRLKTGNNIMFRSRSPEECETLYKLMNTSRINNPTYIALQNARPYGQVTWAAAMDRQNAARSTAGSSTSSWWNIGGTLGRRSSYRASSTRAASVSAATDSSVGTMASAFSALKRFSGGGRLFNVAKSTISSRDGAGSTGSLDSGSAGSWSGTSTPNPDDTPCRAPGAPLGITNTKIRLYERETQSKWRDMGSARLTIMLPDPSTPRSATRQGLGSPGFCQPGSEKRILVLGKTKGETLLDVTLGETCFERVARTGIAVSVWEDVVGKSGVVGSVPAVGGVSGARARVYMIQMKTERECAYSFSLLGKLRY</sequence>
<feature type="compositionally biased region" description="Polar residues" evidence="1">
    <location>
        <begin position="1398"/>
        <end position="1413"/>
    </location>
</feature>
<feature type="compositionally biased region" description="Low complexity" evidence="1">
    <location>
        <begin position="1748"/>
        <end position="1759"/>
    </location>
</feature>
<dbReference type="InterPro" id="IPR056222">
    <property type="entry name" value="PH_23"/>
</dbReference>
<dbReference type="InterPro" id="IPR056223">
    <property type="entry name" value="PH_24"/>
</dbReference>
<accession>A0A8E2JBD1</accession>
<feature type="domain" description="DBL homology" evidence="2">
    <location>
        <begin position="687"/>
        <end position="897"/>
    </location>
</feature>
<dbReference type="InterPro" id="IPR056416">
    <property type="entry name" value="DH_2_fung"/>
</dbReference>
<dbReference type="OrthoDB" id="5408934at2759"/>
<evidence type="ECO:0000256" key="1">
    <source>
        <dbReference type="SAM" id="MobiDB-lite"/>
    </source>
</evidence>
<dbReference type="Proteomes" id="UP000250266">
    <property type="component" value="Unassembled WGS sequence"/>
</dbReference>
<feature type="compositionally biased region" description="Polar residues" evidence="1">
    <location>
        <begin position="440"/>
        <end position="450"/>
    </location>
</feature>
<dbReference type="Pfam" id="PF24345">
    <property type="entry name" value="PH_24"/>
    <property type="match status" value="1"/>
</dbReference>
<feature type="compositionally biased region" description="Basic and acidic residues" evidence="1">
    <location>
        <begin position="1176"/>
        <end position="1188"/>
    </location>
</feature>
<feature type="compositionally biased region" description="Acidic residues" evidence="1">
    <location>
        <begin position="1282"/>
        <end position="1291"/>
    </location>
</feature>
<feature type="compositionally biased region" description="Polar residues" evidence="1">
    <location>
        <begin position="636"/>
        <end position="648"/>
    </location>
</feature>
<keyword evidence="6" id="KW-1185">Reference proteome</keyword>
<feature type="compositionally biased region" description="Pro residues" evidence="1">
    <location>
        <begin position="384"/>
        <end position="393"/>
    </location>
</feature>
<feature type="compositionally biased region" description="Low complexity" evidence="1">
    <location>
        <begin position="808"/>
        <end position="822"/>
    </location>
</feature>
<evidence type="ECO:0000259" key="3">
    <source>
        <dbReference type="Pfam" id="PF24344"/>
    </source>
</evidence>
<feature type="region of interest" description="Disordered" evidence="1">
    <location>
        <begin position="1060"/>
        <end position="1513"/>
    </location>
</feature>
<proteinExistence type="predicted"/>
<feature type="region of interest" description="Disordered" evidence="1">
    <location>
        <begin position="1"/>
        <end position="41"/>
    </location>
</feature>
<feature type="compositionally biased region" description="Polar residues" evidence="1">
    <location>
        <begin position="1216"/>
        <end position="1226"/>
    </location>
</feature>